<dbReference type="InterPro" id="IPR016181">
    <property type="entry name" value="Acyl_CoA_acyltransferase"/>
</dbReference>
<dbReference type="GO" id="GO:0016747">
    <property type="term" value="F:acyltransferase activity, transferring groups other than amino-acyl groups"/>
    <property type="evidence" value="ECO:0007669"/>
    <property type="project" value="InterPro"/>
</dbReference>
<evidence type="ECO:0000313" key="2">
    <source>
        <dbReference type="EMBL" id="EGU34571.1"/>
    </source>
</evidence>
<sequence length="180" mass="19598">MMQFSVLDLSYKQQIKELFQNTFTDSEGAEEGEMIGHLAYELVDTTAQEEMIIVGASDNEALLGCVIFTKFTFVDSSVSAYLLSPAAVATATQKRGVGQKLIEFGLDTLKANGAELVVTYGDPSFYGKVGFAQITELQVKAPLILSYPHGWLGQKLDGSEFDAISGETSCVAALDQQKYW</sequence>
<dbReference type="SUPFAM" id="SSF55729">
    <property type="entry name" value="Acyl-CoA N-acyltransferases (Nat)"/>
    <property type="match status" value="1"/>
</dbReference>
<feature type="domain" description="N-acetyltransferase" evidence="1">
    <location>
        <begin position="2"/>
        <end position="157"/>
    </location>
</feature>
<gene>
    <name evidence="2" type="ORF">VIS19158_13272</name>
</gene>
<dbReference type="CDD" id="cd04301">
    <property type="entry name" value="NAT_SF"/>
    <property type="match status" value="1"/>
</dbReference>
<name>F9RQA5_9VIBR</name>
<comment type="caution">
    <text evidence="2">The sequence shown here is derived from an EMBL/GenBank/DDBJ whole genome shotgun (WGS) entry which is preliminary data.</text>
</comment>
<dbReference type="AlphaFoldDB" id="F9RQA5"/>
<accession>F9RQA5</accession>
<keyword evidence="2" id="KW-0808">Transferase</keyword>
<dbReference type="Pfam" id="PF13527">
    <property type="entry name" value="Acetyltransf_9"/>
    <property type="match status" value="1"/>
</dbReference>
<dbReference type="Proteomes" id="UP000004349">
    <property type="component" value="Unassembled WGS sequence"/>
</dbReference>
<dbReference type="InterPro" id="IPR000182">
    <property type="entry name" value="GNAT_dom"/>
</dbReference>
<organism evidence="2 3">
    <name type="scientific">Vibrio scophthalmi LMG 19158</name>
    <dbReference type="NCBI Taxonomy" id="870967"/>
    <lineage>
        <taxon>Bacteria</taxon>
        <taxon>Pseudomonadati</taxon>
        <taxon>Pseudomonadota</taxon>
        <taxon>Gammaproteobacteria</taxon>
        <taxon>Vibrionales</taxon>
        <taxon>Vibrionaceae</taxon>
        <taxon>Vibrio</taxon>
    </lineage>
</organism>
<dbReference type="PROSITE" id="PS51186">
    <property type="entry name" value="GNAT"/>
    <property type="match status" value="1"/>
</dbReference>
<proteinExistence type="predicted"/>
<protein>
    <submittedName>
        <fullName evidence="2">Acetyltransferase</fullName>
    </submittedName>
</protein>
<reference evidence="2 3" key="1">
    <citation type="journal article" date="2012" name="Int. J. Syst. Evol. Microbiol.">
        <title>Vibrio caribbeanicus sp. nov., isolated from the marine sponge Scleritoderma cyanea.</title>
        <authorList>
            <person name="Hoffmann M."/>
            <person name="Monday S.R."/>
            <person name="Allard M.W."/>
            <person name="Strain E.A."/>
            <person name="Whittaker P."/>
            <person name="Naum M."/>
            <person name="McCarthy P.J."/>
            <person name="Lopez J.V."/>
            <person name="Fischer M."/>
            <person name="Brown E.W."/>
        </authorList>
    </citation>
    <scope>NUCLEOTIDE SEQUENCE [LARGE SCALE GENOMIC DNA]</scope>
    <source>
        <strain evidence="2 3">LMG 19158</strain>
    </source>
</reference>
<dbReference type="Gene3D" id="3.40.630.30">
    <property type="match status" value="1"/>
</dbReference>
<dbReference type="eggNOG" id="COG3153">
    <property type="taxonomic scope" value="Bacteria"/>
</dbReference>
<evidence type="ECO:0000313" key="3">
    <source>
        <dbReference type="Proteomes" id="UP000004349"/>
    </source>
</evidence>
<dbReference type="EMBL" id="AFWE01000159">
    <property type="protein sequence ID" value="EGU34571.1"/>
    <property type="molecule type" value="Genomic_DNA"/>
</dbReference>
<evidence type="ECO:0000259" key="1">
    <source>
        <dbReference type="PROSITE" id="PS51186"/>
    </source>
</evidence>